<sequence length="76" mass="9124">MIFTAALMMLLVEYWVDNQIPAHIISLFLWRLYSKWQNRTYRFSGKYFSLEVTDGEMFRLFNITKLAEKLVSINIP</sequence>
<gene>
    <name evidence="1" type="ORF">DMB90_11845</name>
</gene>
<organism evidence="1">
    <name type="scientific">Raoultella planticola</name>
    <name type="common">Klebsiella planticola</name>
    <dbReference type="NCBI Taxonomy" id="575"/>
    <lineage>
        <taxon>Bacteria</taxon>
        <taxon>Pseudomonadati</taxon>
        <taxon>Pseudomonadota</taxon>
        <taxon>Gammaproteobacteria</taxon>
        <taxon>Enterobacterales</taxon>
        <taxon>Enterobacteriaceae</taxon>
        <taxon>Klebsiella/Raoultella group</taxon>
        <taxon>Raoultella</taxon>
    </lineage>
</organism>
<proteinExistence type="predicted"/>
<dbReference type="EMBL" id="CP029752">
    <property type="protein sequence ID" value="QFG76728.1"/>
    <property type="molecule type" value="Genomic_DNA"/>
</dbReference>
<name>A0A5P6A9V1_RAOPL</name>
<evidence type="ECO:0000313" key="1">
    <source>
        <dbReference type="EMBL" id="QFG76728.1"/>
    </source>
</evidence>
<protein>
    <submittedName>
        <fullName evidence="1">Uncharacterized protein</fullName>
    </submittedName>
</protein>
<reference evidence="1" key="1">
    <citation type="submission" date="2018-05" db="EMBL/GenBank/DDBJ databases">
        <title>Bacterial isolates from healthy term breastfed infants carrying antibiotic resistance genes.</title>
        <authorList>
            <person name="Casaburi G."/>
        </authorList>
    </citation>
    <scope>NUCLEOTIDE SEQUENCE [LARGE SCALE GENOMIC DNA]</scope>
    <source>
        <strain evidence="1">7084_4</strain>
    </source>
</reference>
<accession>A0A5P6A9V1</accession>
<dbReference type="AlphaFoldDB" id="A0A5P6A9V1"/>